<evidence type="ECO:0000256" key="1">
    <source>
        <dbReference type="SAM" id="MobiDB-lite"/>
    </source>
</evidence>
<feature type="compositionally biased region" description="Basic and acidic residues" evidence="1">
    <location>
        <begin position="232"/>
        <end position="249"/>
    </location>
</feature>
<dbReference type="CDD" id="cd00063">
    <property type="entry name" value="FN3"/>
    <property type="match status" value="1"/>
</dbReference>
<accession>A0A8X6GD49</accession>
<organism evidence="3 4">
    <name type="scientific">Trichonephila clavata</name>
    <name type="common">Joro spider</name>
    <name type="synonym">Nephila clavata</name>
    <dbReference type="NCBI Taxonomy" id="2740835"/>
    <lineage>
        <taxon>Eukaryota</taxon>
        <taxon>Metazoa</taxon>
        <taxon>Ecdysozoa</taxon>
        <taxon>Arthropoda</taxon>
        <taxon>Chelicerata</taxon>
        <taxon>Arachnida</taxon>
        <taxon>Araneae</taxon>
        <taxon>Araneomorphae</taxon>
        <taxon>Entelegynae</taxon>
        <taxon>Araneoidea</taxon>
        <taxon>Nephilidae</taxon>
        <taxon>Trichonephila</taxon>
    </lineage>
</organism>
<dbReference type="InterPro" id="IPR003961">
    <property type="entry name" value="FN3_dom"/>
</dbReference>
<dbReference type="PANTHER" id="PTHR23278:SF19">
    <property type="entry name" value="OBSCURIN"/>
    <property type="match status" value="1"/>
</dbReference>
<name>A0A8X6GD49_TRICU</name>
<comment type="caution">
    <text evidence="3">The sequence shown here is derived from an EMBL/GenBank/DDBJ whole genome shotgun (WGS) entry which is preliminary data.</text>
</comment>
<evidence type="ECO:0000313" key="4">
    <source>
        <dbReference type="Proteomes" id="UP000887116"/>
    </source>
</evidence>
<dbReference type="EMBL" id="BMAO01029931">
    <property type="protein sequence ID" value="GFQ64554.1"/>
    <property type="molecule type" value="Genomic_DNA"/>
</dbReference>
<keyword evidence="4" id="KW-1185">Reference proteome</keyword>
<keyword evidence="2" id="KW-0472">Membrane</keyword>
<sequence>MNITQHSFRLECAEGSNGGLRQHFVMEVHDTQLHRLRGNHSADSPVFVVRDLPPGTGFVVVVYAVNAKGRSQAVVLRVTTQSARQADNRKGSRWQVTSQVMIVILSAVVLVILLTGIAVILIRKTRRRMHDQKRHMKRNCKTSEALLKNGKEGNPDMCIIVPDEDEKPPEIAYQNPPEVITMTNPYIDDLYCPRDTKPPSPYLSDYDKEEPIRRRDNVLVRLQHSLTRRKRNVDSDRGGDELQTFDKKGGVSLPTSISQHQSMETMIADDPPDCIQVTSAK</sequence>
<proteinExistence type="predicted"/>
<dbReference type="OrthoDB" id="6428477at2759"/>
<dbReference type="InterPro" id="IPR013783">
    <property type="entry name" value="Ig-like_fold"/>
</dbReference>
<protein>
    <submittedName>
        <fullName evidence="3">Nephrin</fullName>
    </submittedName>
</protein>
<dbReference type="InterPro" id="IPR036116">
    <property type="entry name" value="FN3_sf"/>
</dbReference>
<gene>
    <name evidence="3" type="ORF">TNCT_388042</name>
</gene>
<dbReference type="Gene3D" id="2.60.40.10">
    <property type="entry name" value="Immunoglobulins"/>
    <property type="match status" value="1"/>
</dbReference>
<keyword evidence="2" id="KW-1133">Transmembrane helix</keyword>
<evidence type="ECO:0000313" key="3">
    <source>
        <dbReference type="EMBL" id="GFQ64554.1"/>
    </source>
</evidence>
<dbReference type="SUPFAM" id="SSF49265">
    <property type="entry name" value="Fibronectin type III"/>
    <property type="match status" value="1"/>
</dbReference>
<dbReference type="AlphaFoldDB" id="A0A8X6GD49"/>
<keyword evidence="2" id="KW-0812">Transmembrane</keyword>
<dbReference type="PANTHER" id="PTHR23278">
    <property type="entry name" value="SIDESTEP PROTEIN"/>
    <property type="match status" value="1"/>
</dbReference>
<feature type="region of interest" description="Disordered" evidence="1">
    <location>
        <begin position="230"/>
        <end position="258"/>
    </location>
</feature>
<feature type="transmembrane region" description="Helical" evidence="2">
    <location>
        <begin position="100"/>
        <end position="122"/>
    </location>
</feature>
<dbReference type="Proteomes" id="UP000887116">
    <property type="component" value="Unassembled WGS sequence"/>
</dbReference>
<reference evidence="3" key="1">
    <citation type="submission" date="2020-07" db="EMBL/GenBank/DDBJ databases">
        <title>Multicomponent nature underlies the extraordinary mechanical properties of spider dragline silk.</title>
        <authorList>
            <person name="Kono N."/>
            <person name="Nakamura H."/>
            <person name="Mori M."/>
            <person name="Yoshida Y."/>
            <person name="Ohtoshi R."/>
            <person name="Malay A.D."/>
            <person name="Moran D.A.P."/>
            <person name="Tomita M."/>
            <person name="Numata K."/>
            <person name="Arakawa K."/>
        </authorList>
    </citation>
    <scope>NUCLEOTIDE SEQUENCE</scope>
</reference>
<evidence type="ECO:0000256" key="2">
    <source>
        <dbReference type="SAM" id="Phobius"/>
    </source>
</evidence>